<dbReference type="Proteomes" id="UP000315295">
    <property type="component" value="Unassembled WGS sequence"/>
</dbReference>
<sequence>MKRWIRWAHSLGFGEIDSLREEATLTPYLFANDRKVTSRVPYEPTTKAYLDTMGHTKTYNLG</sequence>
<organism evidence="1 2">
    <name type="scientific">Malus baccata</name>
    <name type="common">Siberian crab apple</name>
    <name type="synonym">Pyrus baccata</name>
    <dbReference type="NCBI Taxonomy" id="106549"/>
    <lineage>
        <taxon>Eukaryota</taxon>
        <taxon>Viridiplantae</taxon>
        <taxon>Streptophyta</taxon>
        <taxon>Embryophyta</taxon>
        <taxon>Tracheophyta</taxon>
        <taxon>Spermatophyta</taxon>
        <taxon>Magnoliopsida</taxon>
        <taxon>eudicotyledons</taxon>
        <taxon>Gunneridae</taxon>
        <taxon>Pentapetalae</taxon>
        <taxon>rosids</taxon>
        <taxon>fabids</taxon>
        <taxon>Rosales</taxon>
        <taxon>Rosaceae</taxon>
        <taxon>Amygdaloideae</taxon>
        <taxon>Maleae</taxon>
        <taxon>Malus</taxon>
    </lineage>
</organism>
<name>A0A540LDV5_MALBA</name>
<dbReference type="AlphaFoldDB" id="A0A540LDV5"/>
<reference evidence="1 2" key="1">
    <citation type="journal article" date="2019" name="G3 (Bethesda)">
        <title>Sequencing of a Wild Apple (Malus baccata) Genome Unravels the Differences Between Cultivated and Wild Apple Species Regarding Disease Resistance and Cold Tolerance.</title>
        <authorList>
            <person name="Chen X."/>
        </authorList>
    </citation>
    <scope>NUCLEOTIDE SEQUENCE [LARGE SCALE GENOMIC DNA]</scope>
    <source>
        <strain evidence="2">cv. Shandingzi</strain>
        <tissue evidence="1">Leaves</tissue>
    </source>
</reference>
<accession>A0A540LDV5</accession>
<keyword evidence="2" id="KW-1185">Reference proteome</keyword>
<evidence type="ECO:0000313" key="1">
    <source>
        <dbReference type="EMBL" id="TQD84462.1"/>
    </source>
</evidence>
<gene>
    <name evidence="1" type="ORF">C1H46_029993</name>
</gene>
<proteinExistence type="predicted"/>
<protein>
    <submittedName>
        <fullName evidence="1">Uncharacterized protein</fullName>
    </submittedName>
</protein>
<dbReference type="EMBL" id="VIEB01000636">
    <property type="protein sequence ID" value="TQD84462.1"/>
    <property type="molecule type" value="Genomic_DNA"/>
</dbReference>
<comment type="caution">
    <text evidence="1">The sequence shown here is derived from an EMBL/GenBank/DDBJ whole genome shotgun (WGS) entry which is preliminary data.</text>
</comment>
<evidence type="ECO:0000313" key="2">
    <source>
        <dbReference type="Proteomes" id="UP000315295"/>
    </source>
</evidence>